<evidence type="ECO:0000259" key="4">
    <source>
        <dbReference type="PROSITE" id="PS50887"/>
    </source>
</evidence>
<gene>
    <name evidence="5" type="ORF">F506_00090</name>
</gene>
<dbReference type="EC" id="2.7.7.65" evidence="1"/>
<evidence type="ECO:0000256" key="1">
    <source>
        <dbReference type="ARBA" id="ARBA00012528"/>
    </source>
</evidence>
<dbReference type="EMBL" id="CP011409">
    <property type="protein sequence ID" value="AKZ65053.1"/>
    <property type="molecule type" value="Genomic_DNA"/>
</dbReference>
<dbReference type="SMART" id="SM00267">
    <property type="entry name" value="GGDEF"/>
    <property type="match status" value="1"/>
</dbReference>
<evidence type="ECO:0000313" key="5">
    <source>
        <dbReference type="EMBL" id="AKZ65053.1"/>
    </source>
</evidence>
<name>A0ABM5V698_9BURK</name>
<dbReference type="SMART" id="SM00065">
    <property type="entry name" value="GAF"/>
    <property type="match status" value="1"/>
</dbReference>
<dbReference type="CDD" id="cd01949">
    <property type="entry name" value="GGDEF"/>
    <property type="match status" value="1"/>
</dbReference>
<dbReference type="NCBIfam" id="TIGR00254">
    <property type="entry name" value="GGDEF"/>
    <property type="match status" value="1"/>
</dbReference>
<sequence length="358" mass="39627">MHAAPEGQQQPGFGPAGAAARLPGHPVSEPDERLGQLLWNVTSLAGMLCDAPIVMVSQLQGQFDCTEIGALSLMAGVALDSGMDQRRQWWRLFGQSGIVCSAADFSLCESAALTPERITEISDLTLDQRFAHHGMARGPTGLRFYAATPMQNQRGDLLGTLCVLDRKPRLLESHQRNGLHLLAQQFIAQLELHRDLQMLQRQTLTDPLTGVGNRRGFDRRLREEWSRHLRSGEALSLLMIDVDMFKQYNDTYGHPAGDDVLSLLCELLRMPLRASDFVARVGGDEFAVILPNTPEVGAELVVERIQAMLQAAQWPYCPVSVSAGVATLSPGEVCDFATLLQRADQAMYMRKHNRRKDD</sequence>
<evidence type="ECO:0000256" key="2">
    <source>
        <dbReference type="ARBA" id="ARBA00034247"/>
    </source>
</evidence>
<dbReference type="Gene3D" id="3.30.450.40">
    <property type="match status" value="1"/>
</dbReference>
<dbReference type="InterPro" id="IPR043128">
    <property type="entry name" value="Rev_trsase/Diguanyl_cyclase"/>
</dbReference>
<accession>A0ABM5V698</accession>
<dbReference type="PANTHER" id="PTHR45138">
    <property type="entry name" value="REGULATORY COMPONENTS OF SENSORY TRANSDUCTION SYSTEM"/>
    <property type="match status" value="1"/>
</dbReference>
<reference evidence="6" key="1">
    <citation type="journal article" date="2015" name="Genome Announc.">
        <title>Complete Genome Sequence of Herbaspirillum hiltneri N3 (DSM 17495), Isolated from Surface-Sterilized Wheat Roots.</title>
        <authorList>
            <person name="Guizelini D."/>
            <person name="Saizaki P.M."/>
            <person name="Coimbra N.A."/>
            <person name="Weiss V.A."/>
            <person name="Faoro H."/>
            <person name="Sfeir M.Z."/>
            <person name="Baura V.A."/>
            <person name="Monteiro R.A."/>
            <person name="Chubatsu L.S."/>
            <person name="Souza E.M."/>
            <person name="Cruz L.M."/>
            <person name="Pedrosa F.O."/>
            <person name="Raittz R.T."/>
            <person name="Marchaukoski J.N."/>
            <person name="Steffens M.B."/>
        </authorList>
    </citation>
    <scope>NUCLEOTIDE SEQUENCE [LARGE SCALE GENOMIC DNA]</scope>
    <source>
        <strain evidence="6">N3</strain>
    </source>
</reference>
<dbReference type="InterPro" id="IPR000160">
    <property type="entry name" value="GGDEF_dom"/>
</dbReference>
<feature type="domain" description="GGDEF" evidence="4">
    <location>
        <begin position="233"/>
        <end position="358"/>
    </location>
</feature>
<dbReference type="SUPFAM" id="SSF55073">
    <property type="entry name" value="Nucleotide cyclase"/>
    <property type="match status" value="1"/>
</dbReference>
<proteinExistence type="predicted"/>
<protein>
    <recommendedName>
        <fullName evidence="1">diguanylate cyclase</fullName>
        <ecNumber evidence="1">2.7.7.65</ecNumber>
    </recommendedName>
</protein>
<dbReference type="Proteomes" id="UP000063429">
    <property type="component" value="Chromosome"/>
</dbReference>
<dbReference type="Pfam" id="PF01590">
    <property type="entry name" value="GAF"/>
    <property type="match status" value="1"/>
</dbReference>
<keyword evidence="6" id="KW-1185">Reference proteome</keyword>
<dbReference type="Pfam" id="PF00990">
    <property type="entry name" value="GGDEF"/>
    <property type="match status" value="1"/>
</dbReference>
<comment type="catalytic activity">
    <reaction evidence="2">
        <text>2 GTP = 3',3'-c-di-GMP + 2 diphosphate</text>
        <dbReference type="Rhea" id="RHEA:24898"/>
        <dbReference type="ChEBI" id="CHEBI:33019"/>
        <dbReference type="ChEBI" id="CHEBI:37565"/>
        <dbReference type="ChEBI" id="CHEBI:58805"/>
        <dbReference type="EC" id="2.7.7.65"/>
    </reaction>
</comment>
<evidence type="ECO:0000256" key="3">
    <source>
        <dbReference type="SAM" id="MobiDB-lite"/>
    </source>
</evidence>
<dbReference type="SUPFAM" id="SSF55781">
    <property type="entry name" value="GAF domain-like"/>
    <property type="match status" value="1"/>
</dbReference>
<dbReference type="InterPro" id="IPR003018">
    <property type="entry name" value="GAF"/>
</dbReference>
<evidence type="ECO:0000313" key="6">
    <source>
        <dbReference type="Proteomes" id="UP000063429"/>
    </source>
</evidence>
<dbReference type="InterPro" id="IPR029016">
    <property type="entry name" value="GAF-like_dom_sf"/>
</dbReference>
<dbReference type="InterPro" id="IPR029787">
    <property type="entry name" value="Nucleotide_cyclase"/>
</dbReference>
<dbReference type="PROSITE" id="PS50887">
    <property type="entry name" value="GGDEF"/>
    <property type="match status" value="1"/>
</dbReference>
<organism evidence="5 6">
    <name type="scientific">Herbaspirillum hiltneri N3</name>
    <dbReference type="NCBI Taxonomy" id="1262470"/>
    <lineage>
        <taxon>Bacteria</taxon>
        <taxon>Pseudomonadati</taxon>
        <taxon>Pseudomonadota</taxon>
        <taxon>Betaproteobacteria</taxon>
        <taxon>Burkholderiales</taxon>
        <taxon>Oxalobacteraceae</taxon>
        <taxon>Herbaspirillum</taxon>
    </lineage>
</organism>
<dbReference type="InterPro" id="IPR050469">
    <property type="entry name" value="Diguanylate_Cyclase"/>
</dbReference>
<feature type="region of interest" description="Disordered" evidence="3">
    <location>
        <begin position="1"/>
        <end position="26"/>
    </location>
</feature>
<dbReference type="PANTHER" id="PTHR45138:SF9">
    <property type="entry name" value="DIGUANYLATE CYCLASE DGCM-RELATED"/>
    <property type="match status" value="1"/>
</dbReference>
<dbReference type="Gene3D" id="3.30.70.270">
    <property type="match status" value="1"/>
</dbReference>